<dbReference type="PANTHER" id="PTHR43693">
    <property type="entry name" value="PROTEIN PHOSPHATASE CHEZ"/>
    <property type="match status" value="1"/>
</dbReference>
<keyword evidence="5" id="KW-1185">Reference proteome</keyword>
<evidence type="ECO:0000256" key="2">
    <source>
        <dbReference type="ARBA" id="ARBA00022801"/>
    </source>
</evidence>
<reference evidence="4" key="1">
    <citation type="submission" date="2021-08" db="EMBL/GenBank/DDBJ databases">
        <title>Genome of a novel bacterium of the phylum Verrucomicrobia, Oleiharenicola sp. KSB-15.</title>
        <authorList>
            <person name="Chung J.-H."/>
            <person name="Ahn J.-H."/>
            <person name="Yoon Y."/>
            <person name="Kim D.-Y."/>
            <person name="An S.-H."/>
            <person name="Park I."/>
            <person name="Yeon J."/>
        </authorList>
    </citation>
    <scope>NUCLEOTIDE SEQUENCE</scope>
    <source>
        <strain evidence="4">KSB-15</strain>
    </source>
</reference>
<dbReference type="CDD" id="cd17910">
    <property type="entry name" value="CheC_ClassII"/>
    <property type="match status" value="1"/>
</dbReference>
<dbReference type="PANTHER" id="PTHR43693:SF1">
    <property type="entry name" value="PROTEIN PHOSPHATASE CHEZ"/>
    <property type="match status" value="1"/>
</dbReference>
<accession>A0A8F9XLF4</accession>
<sequence>MNLTVAQTDALTELINIGYGRAAGALSELTGYRITLEVPHVSMHEIAEIAPLLGGVIDGEVASVNQMFSGPISGTAMLLLDEQSALVLSRLLSDEGTPPASNLDAGAREIITEVGNILLNACLGVFGNLLHVQVSFAVPRVQVESIPHVLDSVRVESAERLRYGLMIHTRFSLRASNVTGYLVIILGITSLDRLLRELENWENRQSE</sequence>
<evidence type="ECO:0000259" key="3">
    <source>
        <dbReference type="Pfam" id="PF04509"/>
    </source>
</evidence>
<name>A0A8F9XLF4_9BACT</name>
<dbReference type="EMBL" id="CP080507">
    <property type="protein sequence ID" value="QYM80648.1"/>
    <property type="molecule type" value="Genomic_DNA"/>
</dbReference>
<dbReference type="InterPro" id="IPR007597">
    <property type="entry name" value="CheC"/>
</dbReference>
<dbReference type="Pfam" id="PF04509">
    <property type="entry name" value="CheC"/>
    <property type="match status" value="1"/>
</dbReference>
<gene>
    <name evidence="4" type="ORF">K0B96_08615</name>
</gene>
<dbReference type="Proteomes" id="UP000825051">
    <property type="component" value="Chromosome"/>
</dbReference>
<feature type="domain" description="CheC-like protein" evidence="3">
    <location>
        <begin position="7"/>
        <end position="42"/>
    </location>
</feature>
<dbReference type="AlphaFoldDB" id="A0A8F9XLF4"/>
<evidence type="ECO:0000313" key="5">
    <source>
        <dbReference type="Proteomes" id="UP000825051"/>
    </source>
</evidence>
<dbReference type="SUPFAM" id="SSF103039">
    <property type="entry name" value="CheC-like"/>
    <property type="match status" value="1"/>
</dbReference>
<keyword evidence="2" id="KW-0378">Hydrolase</keyword>
<dbReference type="InterPro" id="IPR028976">
    <property type="entry name" value="CheC-like_sf"/>
</dbReference>
<dbReference type="InterPro" id="IPR050992">
    <property type="entry name" value="CheZ_family_phosphatases"/>
</dbReference>
<proteinExistence type="predicted"/>
<evidence type="ECO:0000313" key="4">
    <source>
        <dbReference type="EMBL" id="QYM80648.1"/>
    </source>
</evidence>
<keyword evidence="1" id="KW-0145">Chemotaxis</keyword>
<protein>
    <submittedName>
        <fullName evidence="4">Chemotaxis protein CheC</fullName>
    </submittedName>
</protein>
<evidence type="ECO:0000256" key="1">
    <source>
        <dbReference type="ARBA" id="ARBA00022500"/>
    </source>
</evidence>
<organism evidence="4 5">
    <name type="scientific">Horticoccus luteus</name>
    <dbReference type="NCBI Taxonomy" id="2862869"/>
    <lineage>
        <taxon>Bacteria</taxon>
        <taxon>Pseudomonadati</taxon>
        <taxon>Verrucomicrobiota</taxon>
        <taxon>Opitutia</taxon>
        <taxon>Opitutales</taxon>
        <taxon>Opitutaceae</taxon>
        <taxon>Horticoccus</taxon>
    </lineage>
</organism>
<dbReference type="KEGG" id="ole:K0B96_08615"/>
<dbReference type="Gene3D" id="3.40.1550.10">
    <property type="entry name" value="CheC-like"/>
    <property type="match status" value="1"/>
</dbReference>
<dbReference type="GO" id="GO:0016787">
    <property type="term" value="F:hydrolase activity"/>
    <property type="evidence" value="ECO:0007669"/>
    <property type="project" value="UniProtKB-KW"/>
</dbReference>
<dbReference type="RefSeq" id="WP_220166127.1">
    <property type="nucleotide sequence ID" value="NZ_CP080507.1"/>
</dbReference>
<dbReference type="GO" id="GO:0006935">
    <property type="term" value="P:chemotaxis"/>
    <property type="evidence" value="ECO:0007669"/>
    <property type="project" value="UniProtKB-KW"/>
</dbReference>